<dbReference type="RefSeq" id="WP_106539903.1">
    <property type="nucleotide sequence ID" value="NZ_PYGE01000030.1"/>
</dbReference>
<keyword evidence="5 14" id="KW-0812">Transmembrane</keyword>
<keyword evidence="7" id="KW-0677">Repeat</keyword>
<dbReference type="GO" id="GO:0006508">
    <property type="term" value="P:proteolysis"/>
    <property type="evidence" value="ECO:0007669"/>
    <property type="project" value="UniProtKB-KW"/>
</dbReference>
<keyword evidence="9 14" id="KW-0862">Zinc</keyword>
<dbReference type="PANTHER" id="PTHR39188">
    <property type="entry name" value="MEMBRANE-ASSOCIATED ZINC METALLOPROTEASE M50B"/>
    <property type="match status" value="1"/>
</dbReference>
<dbReference type="GO" id="GO:0008237">
    <property type="term" value="F:metallopeptidase activity"/>
    <property type="evidence" value="ECO:0007669"/>
    <property type="project" value="UniProtKB-UniRule"/>
</dbReference>
<dbReference type="InterPro" id="IPR016483">
    <property type="entry name" value="UCP006404_Pept_M50_CBS"/>
</dbReference>
<feature type="domain" description="Peptidase M50" evidence="18">
    <location>
        <begin position="140"/>
        <end position="197"/>
    </location>
</feature>
<dbReference type="GO" id="GO:0005886">
    <property type="term" value="C:plasma membrane"/>
    <property type="evidence" value="ECO:0007669"/>
    <property type="project" value="UniProtKB-SubCell"/>
</dbReference>
<feature type="transmembrane region" description="Helical" evidence="14">
    <location>
        <begin position="140"/>
        <end position="163"/>
    </location>
</feature>
<evidence type="ECO:0000256" key="13">
    <source>
        <dbReference type="ARBA" id="ARBA00023136"/>
    </source>
</evidence>
<comment type="subcellular location">
    <subcellularLocation>
        <location evidence="1 14">Cell membrane</location>
        <topology evidence="1 14">Multi-pass membrane protein</topology>
    </subcellularLocation>
</comment>
<evidence type="ECO:0000256" key="12">
    <source>
        <dbReference type="ARBA" id="ARBA00023122"/>
    </source>
</evidence>
<sequence>MTFGSGRSLRLGRVAGIPVHVSPTWFLVAAVITIGFEPFVSRYLDDLGNGTYAVSFAFAVLLYGSVFLHEVSHALTALGLGLPVRGITLHFLGGYTEIERDSPTPGRDLVVSAAGPLLSLVLGAGAYVASRPVHGDVTEFLLFELAAANLVVGVFNLLPALPLDGGHMLRAVVWRVTGDENRGTVVAGRAGQVLAVLVLVVPFAASGGTPDVVGVVWAALVAMLLWSGATQALTVGRMRARLPALDPRRLARPAAPVAPDVPLSEALKTARGAGVTSLVVVDSAGRPTGVLNEAAAAAVPQERRPWVTVGQSSRTLTEGLVVGLGVTGDELLRVMRETPASEYLVVDEHGRVYGVLASSDVDAALAAR</sequence>
<evidence type="ECO:0000256" key="3">
    <source>
        <dbReference type="ARBA" id="ARBA00022475"/>
    </source>
</evidence>
<feature type="transmembrane region" description="Helical" evidence="14">
    <location>
        <begin position="212"/>
        <end position="233"/>
    </location>
</feature>
<evidence type="ECO:0000256" key="10">
    <source>
        <dbReference type="ARBA" id="ARBA00022989"/>
    </source>
</evidence>
<dbReference type="Pfam" id="PF02163">
    <property type="entry name" value="Peptidase_M50"/>
    <property type="match status" value="2"/>
</dbReference>
<dbReference type="OrthoDB" id="9781963at2"/>
<evidence type="ECO:0000256" key="8">
    <source>
        <dbReference type="ARBA" id="ARBA00022801"/>
    </source>
</evidence>
<evidence type="ECO:0000256" key="6">
    <source>
        <dbReference type="ARBA" id="ARBA00022723"/>
    </source>
</evidence>
<proteinExistence type="inferred from homology"/>
<dbReference type="GO" id="GO:0046872">
    <property type="term" value="F:metal ion binding"/>
    <property type="evidence" value="ECO:0007669"/>
    <property type="project" value="UniProtKB-UniRule"/>
</dbReference>
<gene>
    <name evidence="19" type="ORF">CLV30_13031</name>
</gene>
<evidence type="ECO:0000256" key="15">
    <source>
        <dbReference type="PIRSR" id="PIRSR006404-1"/>
    </source>
</evidence>
<keyword evidence="10 14" id="KW-1133">Transmembrane helix</keyword>
<protein>
    <recommendedName>
        <fullName evidence="14">Zinc metalloprotease</fullName>
    </recommendedName>
</protein>
<feature type="binding site" evidence="16">
    <location>
        <position position="69"/>
    </location>
    <ligand>
        <name>Zn(2+)</name>
        <dbReference type="ChEBI" id="CHEBI:29105"/>
        <note>catalytic</note>
    </ligand>
</feature>
<feature type="transmembrane region" description="Helical" evidence="14">
    <location>
        <begin position="52"/>
        <end position="68"/>
    </location>
</feature>
<evidence type="ECO:0000256" key="1">
    <source>
        <dbReference type="ARBA" id="ARBA00004651"/>
    </source>
</evidence>
<evidence type="ECO:0000256" key="11">
    <source>
        <dbReference type="ARBA" id="ARBA00023049"/>
    </source>
</evidence>
<feature type="domain" description="Peptidase M50" evidence="18">
    <location>
        <begin position="57"/>
        <end position="129"/>
    </location>
</feature>
<evidence type="ECO:0000313" key="20">
    <source>
        <dbReference type="Proteomes" id="UP000243528"/>
    </source>
</evidence>
<feature type="transmembrane region" description="Helical" evidence="14">
    <location>
        <begin position="74"/>
        <end position="96"/>
    </location>
</feature>
<dbReference type="PANTHER" id="PTHR39188:SF3">
    <property type="entry name" value="STAGE IV SPORULATION PROTEIN FB"/>
    <property type="match status" value="1"/>
</dbReference>
<dbReference type="InterPro" id="IPR000644">
    <property type="entry name" value="CBS_dom"/>
</dbReference>
<dbReference type="Gene3D" id="3.10.580.10">
    <property type="entry name" value="CBS-domain"/>
    <property type="match status" value="1"/>
</dbReference>
<keyword evidence="20" id="KW-1185">Reference proteome</keyword>
<feature type="binding site" evidence="16">
    <location>
        <position position="73"/>
    </location>
    <ligand>
        <name>Zn(2+)</name>
        <dbReference type="ChEBI" id="CHEBI:29105"/>
        <note>catalytic</note>
    </ligand>
</feature>
<evidence type="ECO:0000259" key="18">
    <source>
        <dbReference type="Pfam" id="PF02163"/>
    </source>
</evidence>
<dbReference type="PIRSF" id="PIRSF006404">
    <property type="entry name" value="UCP006404_Pept_M50_CBS"/>
    <property type="match status" value="1"/>
</dbReference>
<accession>A0A2P8D9G0</accession>
<evidence type="ECO:0000256" key="5">
    <source>
        <dbReference type="ARBA" id="ARBA00022692"/>
    </source>
</evidence>
<dbReference type="Pfam" id="PF00571">
    <property type="entry name" value="CBS"/>
    <property type="match status" value="1"/>
</dbReference>
<feature type="transmembrane region" description="Helical" evidence="14">
    <location>
        <begin position="20"/>
        <end position="40"/>
    </location>
</feature>
<evidence type="ECO:0000256" key="16">
    <source>
        <dbReference type="PIRSR" id="PIRSR006404-2"/>
    </source>
</evidence>
<evidence type="ECO:0000256" key="9">
    <source>
        <dbReference type="ARBA" id="ARBA00022833"/>
    </source>
</evidence>
<dbReference type="SUPFAM" id="SSF54631">
    <property type="entry name" value="CBS-domain pair"/>
    <property type="match status" value="1"/>
</dbReference>
<reference evidence="19 20" key="1">
    <citation type="submission" date="2018-03" db="EMBL/GenBank/DDBJ databases">
        <title>Genomic Encyclopedia of Archaeal and Bacterial Type Strains, Phase II (KMG-II): from individual species to whole genera.</title>
        <authorList>
            <person name="Goeker M."/>
        </authorList>
    </citation>
    <scope>NUCLEOTIDE SEQUENCE [LARGE SCALE GENOMIC DNA]</scope>
    <source>
        <strain evidence="19 20">DSM 45211</strain>
    </source>
</reference>
<keyword evidence="6 14" id="KW-0479">Metal-binding</keyword>
<dbReference type="InterPro" id="IPR008915">
    <property type="entry name" value="Peptidase_M50"/>
</dbReference>
<keyword evidence="13 14" id="KW-0472">Membrane</keyword>
<keyword evidence="8 14" id="KW-0378">Hydrolase</keyword>
<dbReference type="EMBL" id="PYGE01000030">
    <property type="protein sequence ID" value="PSK93842.1"/>
    <property type="molecule type" value="Genomic_DNA"/>
</dbReference>
<evidence type="ECO:0000256" key="4">
    <source>
        <dbReference type="ARBA" id="ARBA00022670"/>
    </source>
</evidence>
<name>A0A2P8D9G0_9ACTN</name>
<feature type="domain" description="CBS" evidence="17">
    <location>
        <begin position="252"/>
        <end position="293"/>
    </location>
</feature>
<feature type="transmembrane region" description="Helical" evidence="14">
    <location>
        <begin position="108"/>
        <end position="128"/>
    </location>
</feature>
<evidence type="ECO:0000256" key="14">
    <source>
        <dbReference type="PIRNR" id="PIRNR006404"/>
    </source>
</evidence>
<evidence type="ECO:0000313" key="19">
    <source>
        <dbReference type="EMBL" id="PSK93842.1"/>
    </source>
</evidence>
<evidence type="ECO:0000256" key="2">
    <source>
        <dbReference type="ARBA" id="ARBA00007931"/>
    </source>
</evidence>
<dbReference type="Proteomes" id="UP000243528">
    <property type="component" value="Unassembled WGS sequence"/>
</dbReference>
<dbReference type="CDD" id="cd06164">
    <property type="entry name" value="S2P-M50_SpoIVFB_CBS"/>
    <property type="match status" value="1"/>
</dbReference>
<comment type="caution">
    <text evidence="19">The sequence shown here is derived from an EMBL/GenBank/DDBJ whole genome shotgun (WGS) entry which is preliminary data.</text>
</comment>
<evidence type="ECO:0000259" key="17">
    <source>
        <dbReference type="Pfam" id="PF00571"/>
    </source>
</evidence>
<comment type="cofactor">
    <cofactor evidence="14 16">
        <name>Zn(2+)</name>
        <dbReference type="ChEBI" id="CHEBI:29105"/>
    </cofactor>
    <text evidence="14 16">Binds 1 zinc ion per subunit.</text>
</comment>
<dbReference type="AlphaFoldDB" id="A0A2P8D9G0"/>
<organism evidence="19 20">
    <name type="scientific">Haloactinopolyspora alba</name>
    <dbReference type="NCBI Taxonomy" id="648780"/>
    <lineage>
        <taxon>Bacteria</taxon>
        <taxon>Bacillati</taxon>
        <taxon>Actinomycetota</taxon>
        <taxon>Actinomycetes</taxon>
        <taxon>Jiangellales</taxon>
        <taxon>Jiangellaceae</taxon>
        <taxon>Haloactinopolyspora</taxon>
    </lineage>
</organism>
<comment type="similarity">
    <text evidence="2 14">Belongs to the peptidase M50B family.</text>
</comment>
<keyword evidence="4 14" id="KW-0645">Protease</keyword>
<keyword evidence="11 14" id="KW-0482">Metalloprotease</keyword>
<feature type="transmembrane region" description="Helical" evidence="14">
    <location>
        <begin position="184"/>
        <end position="206"/>
    </location>
</feature>
<dbReference type="InterPro" id="IPR046342">
    <property type="entry name" value="CBS_dom_sf"/>
</dbReference>
<keyword evidence="3 14" id="KW-1003">Cell membrane</keyword>
<feature type="binding site" evidence="16">
    <location>
        <position position="164"/>
    </location>
    <ligand>
        <name>Zn(2+)</name>
        <dbReference type="ChEBI" id="CHEBI:29105"/>
        <note>catalytic</note>
    </ligand>
</feature>
<keyword evidence="12" id="KW-0129">CBS domain</keyword>
<evidence type="ECO:0000256" key="7">
    <source>
        <dbReference type="ARBA" id="ARBA00022737"/>
    </source>
</evidence>
<feature type="active site" evidence="15">
    <location>
        <position position="70"/>
    </location>
</feature>